<dbReference type="InterPro" id="IPR000209">
    <property type="entry name" value="Peptidase_S8/S53_dom"/>
</dbReference>
<dbReference type="SMART" id="SM00248">
    <property type="entry name" value="ANK"/>
    <property type="match status" value="7"/>
</dbReference>
<dbReference type="InterPro" id="IPR023827">
    <property type="entry name" value="Peptidase_S8_Asp-AS"/>
</dbReference>
<gene>
    <name evidence="12" type="ORF">RRF57_010838</name>
</gene>
<dbReference type="InterPro" id="IPR002110">
    <property type="entry name" value="Ankyrin_rpt"/>
</dbReference>
<name>A0AAN7UYP2_9PEZI</name>
<dbReference type="GO" id="GO:0004252">
    <property type="term" value="F:serine-type endopeptidase activity"/>
    <property type="evidence" value="ECO:0007669"/>
    <property type="project" value="UniProtKB-UniRule"/>
</dbReference>
<evidence type="ECO:0000256" key="2">
    <source>
        <dbReference type="ARBA" id="ARBA00022737"/>
    </source>
</evidence>
<dbReference type="GO" id="GO:0006508">
    <property type="term" value="P:proteolysis"/>
    <property type="evidence" value="ECO:0007669"/>
    <property type="project" value="UniProtKB-KW"/>
</dbReference>
<keyword evidence="4 7" id="KW-0720">Serine protease</keyword>
<dbReference type="InterPro" id="IPR036852">
    <property type="entry name" value="Peptidase_S8/S53_dom_sf"/>
</dbReference>
<dbReference type="CDD" id="cd00306">
    <property type="entry name" value="Peptidases_S8_S53"/>
    <property type="match status" value="1"/>
</dbReference>
<keyword evidence="1 7" id="KW-0645">Protease</keyword>
<dbReference type="PROSITE" id="PS51892">
    <property type="entry name" value="SUBTILASE"/>
    <property type="match status" value="1"/>
</dbReference>
<dbReference type="InterPro" id="IPR036770">
    <property type="entry name" value="Ankyrin_rpt-contain_sf"/>
</dbReference>
<evidence type="ECO:0000256" key="1">
    <source>
        <dbReference type="ARBA" id="ARBA00022670"/>
    </source>
</evidence>
<evidence type="ECO:0000256" key="8">
    <source>
        <dbReference type="RuleBase" id="RU003355"/>
    </source>
</evidence>
<dbReference type="InterPro" id="IPR023828">
    <property type="entry name" value="Peptidase_S8_Ser-AS"/>
</dbReference>
<dbReference type="Gene3D" id="3.40.50.200">
    <property type="entry name" value="Peptidase S8/S53 domain"/>
    <property type="match status" value="1"/>
</dbReference>
<evidence type="ECO:0000259" key="11">
    <source>
        <dbReference type="Pfam" id="PF00082"/>
    </source>
</evidence>
<feature type="region of interest" description="Disordered" evidence="9">
    <location>
        <begin position="1"/>
        <end position="36"/>
    </location>
</feature>
<dbReference type="Pfam" id="PF00023">
    <property type="entry name" value="Ank"/>
    <property type="match status" value="1"/>
</dbReference>
<evidence type="ECO:0000256" key="7">
    <source>
        <dbReference type="PROSITE-ProRule" id="PRU01240"/>
    </source>
</evidence>
<dbReference type="PANTHER" id="PTHR24171:SF8">
    <property type="entry name" value="BRCA1-ASSOCIATED RING DOMAIN PROTEIN 1"/>
    <property type="match status" value="1"/>
</dbReference>
<dbReference type="PROSITE" id="PS00138">
    <property type="entry name" value="SUBTILASE_SER"/>
    <property type="match status" value="1"/>
</dbReference>
<dbReference type="PROSITE" id="PS50088">
    <property type="entry name" value="ANK_REPEAT"/>
    <property type="match status" value="5"/>
</dbReference>
<keyword evidence="5 6" id="KW-0040">ANK repeat</keyword>
<dbReference type="Pfam" id="PF00082">
    <property type="entry name" value="Peptidase_S8"/>
    <property type="match status" value="1"/>
</dbReference>
<keyword evidence="2" id="KW-0677">Repeat</keyword>
<evidence type="ECO:0000256" key="5">
    <source>
        <dbReference type="ARBA" id="ARBA00023043"/>
    </source>
</evidence>
<evidence type="ECO:0000256" key="10">
    <source>
        <dbReference type="SAM" id="Phobius"/>
    </source>
</evidence>
<feature type="repeat" description="ANK" evidence="6">
    <location>
        <begin position="145"/>
        <end position="177"/>
    </location>
</feature>
<dbReference type="InterPro" id="IPR015500">
    <property type="entry name" value="Peptidase_S8_subtilisin-rel"/>
</dbReference>
<feature type="active site" description="Charge relay system" evidence="7">
    <location>
        <position position="736"/>
    </location>
</feature>
<dbReference type="GO" id="GO:0085020">
    <property type="term" value="P:protein K6-linked ubiquitination"/>
    <property type="evidence" value="ECO:0007669"/>
    <property type="project" value="TreeGrafter"/>
</dbReference>
<dbReference type="Pfam" id="PF12796">
    <property type="entry name" value="Ank_2"/>
    <property type="match status" value="3"/>
</dbReference>
<evidence type="ECO:0000313" key="12">
    <source>
        <dbReference type="EMBL" id="KAK5635126.1"/>
    </source>
</evidence>
<keyword evidence="3 7" id="KW-0378">Hydrolase</keyword>
<protein>
    <recommendedName>
        <fullName evidence="11">Peptidase S8/S53 domain-containing protein</fullName>
    </recommendedName>
</protein>
<dbReference type="Gene3D" id="1.25.40.20">
    <property type="entry name" value="Ankyrin repeat-containing domain"/>
    <property type="match status" value="3"/>
</dbReference>
<organism evidence="12 13">
    <name type="scientific">Xylaria bambusicola</name>
    <dbReference type="NCBI Taxonomy" id="326684"/>
    <lineage>
        <taxon>Eukaryota</taxon>
        <taxon>Fungi</taxon>
        <taxon>Dikarya</taxon>
        <taxon>Ascomycota</taxon>
        <taxon>Pezizomycotina</taxon>
        <taxon>Sordariomycetes</taxon>
        <taxon>Xylariomycetidae</taxon>
        <taxon>Xylariales</taxon>
        <taxon>Xylariaceae</taxon>
        <taxon>Xylaria</taxon>
    </lineage>
</organism>
<dbReference type="SUPFAM" id="SSF48403">
    <property type="entry name" value="Ankyrin repeat"/>
    <property type="match status" value="2"/>
</dbReference>
<feature type="domain" description="Peptidase S8/S53" evidence="11">
    <location>
        <begin position="498"/>
        <end position="751"/>
    </location>
</feature>
<feature type="active site" description="Charge relay system" evidence="7">
    <location>
        <position position="506"/>
    </location>
</feature>
<keyword evidence="13" id="KW-1185">Reference proteome</keyword>
<keyword evidence="10" id="KW-0812">Transmembrane</keyword>
<dbReference type="SUPFAM" id="SSF52743">
    <property type="entry name" value="Subtilisin-like"/>
    <property type="match status" value="1"/>
</dbReference>
<evidence type="ECO:0000256" key="6">
    <source>
        <dbReference type="PROSITE-ProRule" id="PRU00023"/>
    </source>
</evidence>
<dbReference type="Proteomes" id="UP001305414">
    <property type="component" value="Unassembled WGS sequence"/>
</dbReference>
<comment type="similarity">
    <text evidence="7 8">Belongs to the peptidase S8 family.</text>
</comment>
<evidence type="ECO:0000256" key="4">
    <source>
        <dbReference type="ARBA" id="ARBA00022825"/>
    </source>
</evidence>
<feature type="repeat" description="ANK" evidence="6">
    <location>
        <begin position="339"/>
        <end position="371"/>
    </location>
</feature>
<feature type="repeat" description="ANK" evidence="6">
    <location>
        <begin position="106"/>
        <end position="138"/>
    </location>
</feature>
<dbReference type="EMBL" id="JAWHQM010000049">
    <property type="protein sequence ID" value="KAK5635126.1"/>
    <property type="molecule type" value="Genomic_DNA"/>
</dbReference>
<feature type="active site" description="Charge relay system" evidence="7">
    <location>
        <position position="565"/>
    </location>
</feature>
<dbReference type="PRINTS" id="PR00723">
    <property type="entry name" value="SUBTILISIN"/>
</dbReference>
<comment type="caution">
    <text evidence="12">The sequence shown here is derived from an EMBL/GenBank/DDBJ whole genome shotgun (WGS) entry which is preliminary data.</text>
</comment>
<keyword evidence="10" id="KW-0472">Membrane</keyword>
<proteinExistence type="inferred from homology"/>
<dbReference type="PRINTS" id="PR01415">
    <property type="entry name" value="ANKYRIN"/>
</dbReference>
<dbReference type="GO" id="GO:0004842">
    <property type="term" value="F:ubiquitin-protein transferase activity"/>
    <property type="evidence" value="ECO:0007669"/>
    <property type="project" value="TreeGrafter"/>
</dbReference>
<dbReference type="AlphaFoldDB" id="A0AAN7UYP2"/>
<reference evidence="12 13" key="1">
    <citation type="submission" date="2023-10" db="EMBL/GenBank/DDBJ databases">
        <title>Draft genome sequence of Xylaria bambusicola isolate GMP-LS, the root and basal stem rot pathogen of sugarcane in Indonesia.</title>
        <authorList>
            <person name="Selvaraj P."/>
            <person name="Muralishankar V."/>
            <person name="Muruganantham S."/>
            <person name="Sp S."/>
            <person name="Haryani S."/>
            <person name="Lau K.J.X."/>
            <person name="Naqvi N.I."/>
        </authorList>
    </citation>
    <scope>NUCLEOTIDE SEQUENCE [LARGE SCALE GENOMIC DNA]</scope>
    <source>
        <strain evidence="12">GMP-LS</strain>
    </source>
</reference>
<dbReference type="PANTHER" id="PTHR24171">
    <property type="entry name" value="ANKYRIN REPEAT DOMAIN-CONTAINING PROTEIN 39-RELATED"/>
    <property type="match status" value="1"/>
</dbReference>
<feature type="repeat" description="ANK" evidence="6">
    <location>
        <begin position="73"/>
        <end position="105"/>
    </location>
</feature>
<keyword evidence="10" id="KW-1133">Transmembrane helix</keyword>
<evidence type="ECO:0000313" key="13">
    <source>
        <dbReference type="Proteomes" id="UP001305414"/>
    </source>
</evidence>
<feature type="compositionally biased region" description="Basic residues" evidence="9">
    <location>
        <begin position="19"/>
        <end position="32"/>
    </location>
</feature>
<evidence type="ECO:0000256" key="3">
    <source>
        <dbReference type="ARBA" id="ARBA00022801"/>
    </source>
</evidence>
<dbReference type="PROSITE" id="PS00136">
    <property type="entry name" value="SUBTILASE_ASP"/>
    <property type="match status" value="1"/>
</dbReference>
<dbReference type="PROSITE" id="PS50297">
    <property type="entry name" value="ANK_REP_REGION"/>
    <property type="match status" value="5"/>
</dbReference>
<feature type="transmembrane region" description="Helical" evidence="10">
    <location>
        <begin position="737"/>
        <end position="754"/>
    </location>
</feature>
<feature type="region of interest" description="Disordered" evidence="9">
    <location>
        <begin position="516"/>
        <end position="538"/>
    </location>
</feature>
<sequence>MGEPDGGHLLDPQSPANRGRSHTRSPSGRRKSPNLVSWSAGDVLHKATGLGDTDTVVKTLKASPGCVDAREPRGRTALHEAALYGHTAIVKALLEHGADINARSFTGYTPLTFAAENGRTETMSALIEYGADLNAASTIDQRNLRGHTPLHRAAFRENLGAVQLLAGKGASINAVTETGMTAQQVAIQKGSLAIALVLTAAAEESRSRDANGNDATQYAQMLDEPRRSQVMEILGKWGDKSRHKSDLLRSQRSGELSRFFDTQGNLDLVAMLCWSAAKGRRAVTEYVLDLSYWGHLDLVNAKDQSGWTALHHAAWGGEPNIAQKLLETGAVVDSLTTNNRWTPLLLAAERGQRRTVQVLLDHGADVLATTHQGTTALDLASRGKHEKTLQVLLNEIHTLKSAKAKQDPCRWSLAMLEFQKAEAISKKTDEEVSQMAEEIANTMPPVGTKPSNNNLFSGAFDGTMFSASQTGPDLVQSRTYDQLINTWDEFFEFHEKDRRVKIAILDTGFDSKHRDWDNPRALRFKNNQPESDPRDAKQRDRIKEFRDFCGGVDGQECNGVDVDGHGTQVTGIILRLAPRADVYVARICEGDRNRGLPAHLQTVGMSMNDTKPQPAAVAAAINWAIEKNVDIINMSFGFSRPPLIVKRALERAKGKILVFAAMSNDGNNSPTGAAWPARDLDYAIGIHSCKEGGRKTSDFTPPHVPATHNLMVVGEGIITHWPEAKGGGFRLDDGTSFSTPVAAAMAALVLAFWYQRRGRKERMEVENLVDIEELRRNKVMSSLMMQYMGTKGENVNFSYIRPQLLWTSFIRFQKTSSSQSIRGGMLGLSYKTRLADCNHSLFYRTY</sequence>
<feature type="repeat" description="ANK" evidence="6">
    <location>
        <begin position="305"/>
        <end position="337"/>
    </location>
</feature>
<accession>A0AAN7UYP2</accession>
<evidence type="ECO:0000256" key="9">
    <source>
        <dbReference type="SAM" id="MobiDB-lite"/>
    </source>
</evidence>